<dbReference type="InterPro" id="IPR022764">
    <property type="entry name" value="Peptidase_S54_rhomboid_dom"/>
</dbReference>
<comment type="similarity">
    <text evidence="2">Belongs to the peptidase S54 family.</text>
</comment>
<dbReference type="InterPro" id="IPR035952">
    <property type="entry name" value="Rhomboid-like_sf"/>
</dbReference>
<keyword evidence="3 7" id="KW-0812">Transmembrane</keyword>
<dbReference type="SUPFAM" id="SSF144091">
    <property type="entry name" value="Rhomboid-like"/>
    <property type="match status" value="1"/>
</dbReference>
<keyword evidence="10" id="KW-1185">Reference proteome</keyword>
<evidence type="ECO:0000256" key="2">
    <source>
        <dbReference type="ARBA" id="ARBA00009045"/>
    </source>
</evidence>
<keyword evidence="4" id="KW-0378">Hydrolase</keyword>
<feature type="transmembrane region" description="Helical" evidence="7">
    <location>
        <begin position="216"/>
        <end position="234"/>
    </location>
</feature>
<dbReference type="PANTHER" id="PTHR43731">
    <property type="entry name" value="RHOMBOID PROTEASE"/>
    <property type="match status" value="1"/>
</dbReference>
<evidence type="ECO:0000256" key="7">
    <source>
        <dbReference type="SAM" id="Phobius"/>
    </source>
</evidence>
<sequence length="331" mass="37205">MRGILQRIARQAYTRALHYSAFPHQQRNQCISRNAITYASVGLTILTVSDMPGVLCREEKNSQPSYIPRYQELPHRFNSLEDVTERVKEGYATARNKTDRFVKKKMESEGGKTTLILTAVNAAVYALWKIAPSNLMLRHFTSSLESMAKARVWTCVTSNFSHQGIFHFGSNMLLLNNYGQDVADVLGMHRFCLYYGTAGVASTLASLAFRRITRSNYLSLGASGAVAATLWLYACFFPNRRMSILGSEHTVSMQEFAIAFTVIDVAGLLGSAGKIDFAAHLGGALFANVWFQLVREKLLQEQQKRRREERRWNIMSIVSGNTPSSTQKRNP</sequence>
<dbReference type="EMBL" id="NBIV01000023">
    <property type="protein sequence ID" value="PXF47537.1"/>
    <property type="molecule type" value="Genomic_DNA"/>
</dbReference>
<evidence type="ECO:0000256" key="4">
    <source>
        <dbReference type="ARBA" id="ARBA00022801"/>
    </source>
</evidence>
<organism evidence="9 10">
    <name type="scientific">Gracilariopsis chorda</name>
    <dbReference type="NCBI Taxonomy" id="448386"/>
    <lineage>
        <taxon>Eukaryota</taxon>
        <taxon>Rhodophyta</taxon>
        <taxon>Florideophyceae</taxon>
        <taxon>Rhodymeniophycidae</taxon>
        <taxon>Gracilariales</taxon>
        <taxon>Gracilariaceae</taxon>
        <taxon>Gracilariopsis</taxon>
    </lineage>
</organism>
<dbReference type="Pfam" id="PF01694">
    <property type="entry name" value="Rhomboid"/>
    <property type="match status" value="1"/>
</dbReference>
<evidence type="ECO:0000313" key="10">
    <source>
        <dbReference type="Proteomes" id="UP000247409"/>
    </source>
</evidence>
<evidence type="ECO:0000259" key="8">
    <source>
        <dbReference type="Pfam" id="PF01694"/>
    </source>
</evidence>
<dbReference type="AlphaFoldDB" id="A0A2V3J0T0"/>
<dbReference type="OrthoDB" id="10260614at2759"/>
<keyword evidence="5 7" id="KW-1133">Transmembrane helix</keyword>
<gene>
    <name evidence="9" type="ORF">BWQ96_02681</name>
</gene>
<feature type="transmembrane region" description="Helical" evidence="7">
    <location>
        <begin position="113"/>
        <end position="131"/>
    </location>
</feature>
<comment type="caution">
    <text evidence="9">The sequence shown here is derived from an EMBL/GenBank/DDBJ whole genome shotgun (WGS) entry which is preliminary data.</text>
</comment>
<feature type="domain" description="Peptidase S54 rhomboid" evidence="8">
    <location>
        <begin position="150"/>
        <end position="290"/>
    </location>
</feature>
<dbReference type="GO" id="GO:0016020">
    <property type="term" value="C:membrane"/>
    <property type="evidence" value="ECO:0007669"/>
    <property type="project" value="UniProtKB-SubCell"/>
</dbReference>
<evidence type="ECO:0000256" key="3">
    <source>
        <dbReference type="ARBA" id="ARBA00022692"/>
    </source>
</evidence>
<evidence type="ECO:0000256" key="1">
    <source>
        <dbReference type="ARBA" id="ARBA00004141"/>
    </source>
</evidence>
<name>A0A2V3J0T0_9FLOR</name>
<proteinExistence type="inferred from homology"/>
<dbReference type="PANTHER" id="PTHR43731:SF14">
    <property type="entry name" value="PRESENILIN-ASSOCIATED RHOMBOID-LIKE PROTEIN, MITOCHONDRIAL"/>
    <property type="match status" value="1"/>
</dbReference>
<keyword evidence="6 7" id="KW-0472">Membrane</keyword>
<evidence type="ECO:0000256" key="5">
    <source>
        <dbReference type="ARBA" id="ARBA00022989"/>
    </source>
</evidence>
<accession>A0A2V3J0T0</accession>
<feature type="transmembrane region" description="Helical" evidence="7">
    <location>
        <begin position="193"/>
        <end position="209"/>
    </location>
</feature>
<dbReference type="Gene3D" id="1.20.1540.10">
    <property type="entry name" value="Rhomboid-like"/>
    <property type="match status" value="1"/>
</dbReference>
<dbReference type="GO" id="GO:0004252">
    <property type="term" value="F:serine-type endopeptidase activity"/>
    <property type="evidence" value="ECO:0007669"/>
    <property type="project" value="InterPro"/>
</dbReference>
<dbReference type="InterPro" id="IPR050925">
    <property type="entry name" value="Rhomboid_protease_S54"/>
</dbReference>
<evidence type="ECO:0000256" key="6">
    <source>
        <dbReference type="ARBA" id="ARBA00023136"/>
    </source>
</evidence>
<dbReference type="Proteomes" id="UP000247409">
    <property type="component" value="Unassembled WGS sequence"/>
</dbReference>
<dbReference type="STRING" id="448386.A0A2V3J0T0"/>
<dbReference type="GO" id="GO:0006465">
    <property type="term" value="P:signal peptide processing"/>
    <property type="evidence" value="ECO:0007669"/>
    <property type="project" value="TreeGrafter"/>
</dbReference>
<evidence type="ECO:0000313" key="9">
    <source>
        <dbReference type="EMBL" id="PXF47537.1"/>
    </source>
</evidence>
<reference evidence="9 10" key="1">
    <citation type="journal article" date="2018" name="Mol. Biol. Evol.">
        <title>Analysis of the draft genome of the red seaweed Gracilariopsis chorda provides insights into genome size evolution in Rhodophyta.</title>
        <authorList>
            <person name="Lee J."/>
            <person name="Yang E.C."/>
            <person name="Graf L."/>
            <person name="Yang J.H."/>
            <person name="Qiu H."/>
            <person name="Zel Zion U."/>
            <person name="Chan C.X."/>
            <person name="Stephens T.G."/>
            <person name="Weber A.P.M."/>
            <person name="Boo G.H."/>
            <person name="Boo S.M."/>
            <person name="Kim K.M."/>
            <person name="Shin Y."/>
            <person name="Jung M."/>
            <person name="Lee S.J."/>
            <person name="Yim H.S."/>
            <person name="Lee J.H."/>
            <person name="Bhattacharya D."/>
            <person name="Yoon H.S."/>
        </authorList>
    </citation>
    <scope>NUCLEOTIDE SEQUENCE [LARGE SCALE GENOMIC DNA]</scope>
    <source>
        <strain evidence="9 10">SKKU-2015</strain>
        <tissue evidence="9">Whole body</tissue>
    </source>
</reference>
<comment type="subcellular location">
    <subcellularLocation>
        <location evidence="1">Membrane</location>
        <topology evidence="1">Multi-pass membrane protein</topology>
    </subcellularLocation>
</comment>
<protein>
    <submittedName>
        <fullName evidence="9">Presenilins-associated rhomboid-like protein, mitochondrial</fullName>
    </submittedName>
</protein>